<evidence type="ECO:0000313" key="2">
    <source>
        <dbReference type="Proteomes" id="UP000052258"/>
    </source>
</evidence>
<dbReference type="PATRIC" id="fig|1430899.3.peg.2453"/>
<sequence length="38" mass="4340">MTSPLNFAETRLCSPFYAKKNKVSTGENNFIAVFWKKA</sequence>
<organism evidence="1 2">
    <name type="scientific">Listeria fleischmannii 1991</name>
    <dbReference type="NCBI Taxonomy" id="1430899"/>
    <lineage>
        <taxon>Bacteria</taxon>
        <taxon>Bacillati</taxon>
        <taxon>Bacillota</taxon>
        <taxon>Bacilli</taxon>
        <taxon>Bacillales</taxon>
        <taxon>Listeriaceae</taxon>
        <taxon>Listeria</taxon>
    </lineage>
</organism>
<evidence type="ECO:0000313" key="1">
    <source>
        <dbReference type="EMBL" id="KMT58069.1"/>
    </source>
</evidence>
<dbReference type="Proteomes" id="UP000052258">
    <property type="component" value="Unassembled WGS sequence"/>
</dbReference>
<keyword evidence="2" id="KW-1185">Reference proteome</keyword>
<gene>
    <name evidence="1" type="ORF">X560_2402</name>
</gene>
<name>A0A0J8GB62_9LIST</name>
<accession>A0A0J8GB62</accession>
<dbReference type="AlphaFoldDB" id="A0A0J8GB62"/>
<reference evidence="1 2" key="1">
    <citation type="journal article" date="2015" name="Genome Biol. Evol.">
        <title>Comparative Genomics of Listeria Sensu Lato: Genus-Wide Differences in Evolutionary Dynamics and the Progressive Gain of Complex, Potentially Pathogenicity-Related Traits through Lateral Gene Transfer.</title>
        <authorList>
            <person name="Chiara M."/>
            <person name="Caruso M."/>
            <person name="D'Erchia A.M."/>
            <person name="Manzari C."/>
            <person name="Fraccalvieri R."/>
            <person name="Goffredo E."/>
            <person name="Latorre L."/>
            <person name="Miccolupo A."/>
            <person name="Padalino I."/>
            <person name="Santagada G."/>
            <person name="Chiocco D."/>
            <person name="Pesole G."/>
            <person name="Horner D.S."/>
            <person name="Parisi A."/>
        </authorList>
    </citation>
    <scope>NUCLEOTIDE SEQUENCE [LARGE SCALE GENOMIC DNA]</scope>
    <source>
        <strain evidence="1 2">1991</strain>
    </source>
</reference>
<protein>
    <submittedName>
        <fullName evidence="1">Uncharacterized protein</fullName>
    </submittedName>
</protein>
<dbReference type="EMBL" id="AZHO01000034">
    <property type="protein sequence ID" value="KMT58069.1"/>
    <property type="molecule type" value="Genomic_DNA"/>
</dbReference>
<comment type="caution">
    <text evidence="1">The sequence shown here is derived from an EMBL/GenBank/DDBJ whole genome shotgun (WGS) entry which is preliminary data.</text>
</comment>
<proteinExistence type="predicted"/>